<feature type="domain" description="Orn/Lys/Arg decarboxylase C-terminal" evidence="7">
    <location>
        <begin position="422"/>
        <end position="484"/>
    </location>
</feature>
<evidence type="ECO:0000256" key="4">
    <source>
        <dbReference type="ARBA" id="ARBA00022898"/>
    </source>
</evidence>
<feature type="domain" description="Orn/Lys/Arg decarboxylases family 1 pyridoxal-P attachment site" evidence="6">
    <location>
        <begin position="18"/>
        <end position="332"/>
    </location>
</feature>
<keyword evidence="5" id="KW-0456">Lyase</keyword>
<reference evidence="8" key="2">
    <citation type="journal article" date="2021" name="PeerJ">
        <title>Extensive microbial diversity within the chicken gut microbiome revealed by metagenomics and culture.</title>
        <authorList>
            <person name="Gilroy R."/>
            <person name="Ravi A."/>
            <person name="Getino M."/>
            <person name="Pursley I."/>
            <person name="Horton D.L."/>
            <person name="Alikhan N.F."/>
            <person name="Baker D."/>
            <person name="Gharbi K."/>
            <person name="Hall N."/>
            <person name="Watson M."/>
            <person name="Adriaenssens E.M."/>
            <person name="Foster-Nyarko E."/>
            <person name="Jarju S."/>
            <person name="Secka A."/>
            <person name="Antonio M."/>
            <person name="Oren A."/>
            <person name="Chaudhuri R.R."/>
            <person name="La Ragione R."/>
            <person name="Hildebrand F."/>
            <person name="Pallen M.J."/>
        </authorList>
    </citation>
    <scope>NUCLEOTIDE SEQUENCE</scope>
    <source>
        <strain evidence="8">CHK123-3438</strain>
    </source>
</reference>
<dbReference type="InterPro" id="IPR008286">
    <property type="entry name" value="Prn/Lys/Arg_de-COase_C"/>
</dbReference>
<gene>
    <name evidence="8" type="ORF">IAB60_08925</name>
</gene>
<dbReference type="AlphaFoldDB" id="A0A9D1GJC2"/>
<sequence length="515" mass="57710">MKERKGIEKRESKRSILEQLKTYSASDYYPFHMPGHKRNRVEGKGLAEKFPNPFSIDITEISGFDDLHHPEGMLLESMKQAAAVYGADESCYLVNGSSGGILAAVSGCVKRGGKILIGRNCHKSVYNGVFLNCLWAEYVYPQFIEELGINGGILPEDVETALSRCPDIQAVLIVSPTYDGIVSDISRIAETVHKKGIPLIVDEAHGAHFPFGREWGFPASALDMGADVVIQSLHKTLPSFTQTAVLHMKKKFLGQEKMERIKQFLTIYQSSSPSYLFLAAAEQCILYMNGPGRSRLGWLFKEMEKFRRKTAHLSLLRVPGREWVGKKGVYDMDLSKILIYTGNTGKSGAWLGEKLRREYHLELEMCAPQYGLALTSLWDREEGLERLYQAVTEIDSELASEASVPGRADNPLYDRGSIYDDMTFHMKAAYSIFQAQEMPAEEVLLSACSGRAAAEYVYLYPPGIPCLVPGEVITDEMVQKILRYEKMGFSVHGLKNNGNYRLKVLCIKGKNEREL</sequence>
<comment type="cofactor">
    <cofactor evidence="1">
        <name>pyridoxal 5'-phosphate</name>
        <dbReference type="ChEBI" id="CHEBI:597326"/>
    </cofactor>
</comment>
<keyword evidence="3" id="KW-0210">Decarboxylase</keyword>
<keyword evidence="4" id="KW-0663">Pyridoxal phosphate</keyword>
<evidence type="ECO:0000256" key="2">
    <source>
        <dbReference type="ARBA" id="ARBA00010671"/>
    </source>
</evidence>
<protein>
    <submittedName>
        <fullName evidence="8">PLP-dependent transferase</fullName>
    </submittedName>
</protein>
<evidence type="ECO:0000313" key="8">
    <source>
        <dbReference type="EMBL" id="HIT42197.1"/>
    </source>
</evidence>
<dbReference type="SUPFAM" id="SSF53383">
    <property type="entry name" value="PLP-dependent transferases"/>
    <property type="match status" value="1"/>
</dbReference>
<dbReference type="InterPro" id="IPR015421">
    <property type="entry name" value="PyrdxlP-dep_Trfase_major"/>
</dbReference>
<accession>A0A9D1GJC2</accession>
<dbReference type="Pfam" id="PF03711">
    <property type="entry name" value="OKR_DC_1_C"/>
    <property type="match status" value="1"/>
</dbReference>
<dbReference type="SUPFAM" id="SSF55904">
    <property type="entry name" value="Ornithine decarboxylase C-terminal domain"/>
    <property type="match status" value="1"/>
</dbReference>
<proteinExistence type="inferred from homology"/>
<organism evidence="8 9">
    <name type="scientific">Candidatus Caccovicinus merdipullorum</name>
    <dbReference type="NCBI Taxonomy" id="2840724"/>
    <lineage>
        <taxon>Bacteria</taxon>
        <taxon>Bacillati</taxon>
        <taxon>Bacillota</taxon>
        <taxon>Clostridia</taxon>
        <taxon>Eubacteriales</taxon>
        <taxon>Candidatus Caccovicinus</taxon>
    </lineage>
</organism>
<dbReference type="InterPro" id="IPR052357">
    <property type="entry name" value="Orn_Lys_Arg_decarboxylase-I"/>
</dbReference>
<evidence type="ECO:0000256" key="3">
    <source>
        <dbReference type="ARBA" id="ARBA00022793"/>
    </source>
</evidence>
<dbReference type="InterPro" id="IPR036633">
    <property type="entry name" value="Prn/Lys/Arg_de-COase_C_sf"/>
</dbReference>
<reference evidence="8" key="1">
    <citation type="submission" date="2020-10" db="EMBL/GenBank/DDBJ databases">
        <authorList>
            <person name="Gilroy R."/>
        </authorList>
    </citation>
    <scope>NUCLEOTIDE SEQUENCE</scope>
    <source>
        <strain evidence="8">CHK123-3438</strain>
    </source>
</reference>
<dbReference type="InterPro" id="IPR000310">
    <property type="entry name" value="Orn/Lys/Arg_deCO2ase_major_dom"/>
</dbReference>
<keyword evidence="8" id="KW-0808">Transferase</keyword>
<evidence type="ECO:0000259" key="7">
    <source>
        <dbReference type="Pfam" id="PF03711"/>
    </source>
</evidence>
<evidence type="ECO:0000259" key="6">
    <source>
        <dbReference type="Pfam" id="PF01276"/>
    </source>
</evidence>
<evidence type="ECO:0000256" key="5">
    <source>
        <dbReference type="ARBA" id="ARBA00023239"/>
    </source>
</evidence>
<dbReference type="GO" id="GO:0016740">
    <property type="term" value="F:transferase activity"/>
    <property type="evidence" value="ECO:0007669"/>
    <property type="project" value="UniProtKB-KW"/>
</dbReference>
<dbReference type="PANTHER" id="PTHR43277:SF4">
    <property type="entry name" value="ARGININE DECARBOXYLASE"/>
    <property type="match status" value="1"/>
</dbReference>
<name>A0A9D1GJC2_9FIRM</name>
<dbReference type="Gene3D" id="3.90.100.10">
    <property type="entry name" value="Orn/Lys/Arg decarboxylase, C-terminal domain"/>
    <property type="match status" value="1"/>
</dbReference>
<dbReference type="EMBL" id="DVKS01000153">
    <property type="protein sequence ID" value="HIT42197.1"/>
    <property type="molecule type" value="Genomic_DNA"/>
</dbReference>
<evidence type="ECO:0000256" key="1">
    <source>
        <dbReference type="ARBA" id="ARBA00001933"/>
    </source>
</evidence>
<dbReference type="GO" id="GO:0016831">
    <property type="term" value="F:carboxy-lyase activity"/>
    <property type="evidence" value="ECO:0007669"/>
    <property type="project" value="UniProtKB-KW"/>
</dbReference>
<comment type="similarity">
    <text evidence="2">Belongs to the Orn/Lys/Arg decarboxylase class-I family.</text>
</comment>
<dbReference type="PANTHER" id="PTHR43277">
    <property type="entry name" value="ARGININE DECARBOXYLASE"/>
    <property type="match status" value="1"/>
</dbReference>
<comment type="caution">
    <text evidence="8">The sequence shown here is derived from an EMBL/GenBank/DDBJ whole genome shotgun (WGS) entry which is preliminary data.</text>
</comment>
<dbReference type="Pfam" id="PF01276">
    <property type="entry name" value="OKR_DC_1"/>
    <property type="match status" value="1"/>
</dbReference>
<dbReference type="InterPro" id="IPR015424">
    <property type="entry name" value="PyrdxlP-dep_Trfase"/>
</dbReference>
<dbReference type="Proteomes" id="UP000886860">
    <property type="component" value="Unassembled WGS sequence"/>
</dbReference>
<evidence type="ECO:0000313" key="9">
    <source>
        <dbReference type="Proteomes" id="UP000886860"/>
    </source>
</evidence>
<dbReference type="Gene3D" id="3.40.640.10">
    <property type="entry name" value="Type I PLP-dependent aspartate aminotransferase-like (Major domain)"/>
    <property type="match status" value="1"/>
</dbReference>